<protein>
    <submittedName>
        <fullName evidence="1">Uncharacterized protein</fullName>
    </submittedName>
</protein>
<organism evidence="1 2">
    <name type="scientific">Pricia mediterranea</name>
    <dbReference type="NCBI Taxonomy" id="3076079"/>
    <lineage>
        <taxon>Bacteria</taxon>
        <taxon>Pseudomonadati</taxon>
        <taxon>Bacteroidota</taxon>
        <taxon>Flavobacteriia</taxon>
        <taxon>Flavobacteriales</taxon>
        <taxon>Flavobacteriaceae</taxon>
        <taxon>Pricia</taxon>
    </lineage>
</organism>
<dbReference type="EMBL" id="JAVTTP010000001">
    <property type="protein sequence ID" value="MDT7829737.1"/>
    <property type="molecule type" value="Genomic_DNA"/>
</dbReference>
<evidence type="ECO:0000313" key="1">
    <source>
        <dbReference type="EMBL" id="MDT7829737.1"/>
    </source>
</evidence>
<reference evidence="1 2" key="1">
    <citation type="submission" date="2023-09" db="EMBL/GenBank/DDBJ databases">
        <title>Novel taxa isolated from Blanes Bay.</title>
        <authorList>
            <person name="Rey-Velasco X."/>
            <person name="Lucena T."/>
        </authorList>
    </citation>
    <scope>NUCLEOTIDE SEQUENCE [LARGE SCALE GENOMIC DNA]</scope>
    <source>
        <strain evidence="1 2">S334</strain>
    </source>
</reference>
<accession>A0ABU3L9H5</accession>
<dbReference type="Proteomes" id="UP001250656">
    <property type="component" value="Unassembled WGS sequence"/>
</dbReference>
<comment type="caution">
    <text evidence="1">The sequence shown here is derived from an EMBL/GenBank/DDBJ whole genome shotgun (WGS) entry which is preliminary data.</text>
</comment>
<sequence length="231" mass="26337">MKLYPQMLYALFFFLFSSFVTVQPCKYAGSNMTYVKSELEEAIVQDELQLARFHIFKALGALDKSAKQITDCDCPEASEYIDEASVLLKDATKSASLSDIRMLLKQGIQNLEEGIKILHNSEKHDKSTVSVKPQEGTEYMGSTINLEGQYGMTLLKQKIDSSLTKYRKSLQQVIRTVDCQDARAFATRIYEHCQQQLLREGLSEGKKYYNLRTEEITWNALEQLGDCQGKK</sequence>
<proteinExistence type="predicted"/>
<gene>
    <name evidence="1" type="ORF">RQM65_13770</name>
</gene>
<dbReference type="RefSeq" id="WP_314015879.1">
    <property type="nucleotide sequence ID" value="NZ_JAVTTP010000001.1"/>
</dbReference>
<name>A0ABU3L9H5_9FLAO</name>
<evidence type="ECO:0000313" key="2">
    <source>
        <dbReference type="Proteomes" id="UP001250656"/>
    </source>
</evidence>
<keyword evidence="2" id="KW-1185">Reference proteome</keyword>